<dbReference type="RefSeq" id="WP_138097623.1">
    <property type="nucleotide sequence ID" value="NZ_CP040428.1"/>
</dbReference>
<gene>
    <name evidence="4" type="ORF">FEM41_18325</name>
</gene>
<keyword evidence="5" id="KW-1185">Reference proteome</keyword>
<keyword evidence="1 2" id="KW-0732">Signal</keyword>
<feature type="signal peptide" evidence="2">
    <location>
        <begin position="1"/>
        <end position="21"/>
    </location>
</feature>
<name>A0A4V1G805_9ENTR</name>
<organism evidence="4 5">
    <name type="scientific">Jejubacter calystegiae</name>
    <dbReference type="NCBI Taxonomy" id="2579935"/>
    <lineage>
        <taxon>Bacteria</taxon>
        <taxon>Pseudomonadati</taxon>
        <taxon>Pseudomonadota</taxon>
        <taxon>Gammaproteobacteria</taxon>
        <taxon>Enterobacterales</taxon>
        <taxon>Enterobacteriaceae</taxon>
        <taxon>Jejubacter</taxon>
    </lineage>
</organism>
<dbReference type="EMBL" id="CP040428">
    <property type="protein sequence ID" value="QCT21467.1"/>
    <property type="molecule type" value="Genomic_DNA"/>
</dbReference>
<proteinExistence type="predicted"/>
<dbReference type="Gene3D" id="3.30.1660.10">
    <property type="entry name" value="Flavin-binding protein dodecin"/>
    <property type="match status" value="1"/>
</dbReference>
<dbReference type="PANTHER" id="PTHR34156">
    <property type="entry name" value="OUTER MEMBRANE PROTEIN-RELATED-RELATED"/>
    <property type="match status" value="1"/>
</dbReference>
<dbReference type="KEGG" id="izh:FEM41_18325"/>
<reference evidence="4 5" key="1">
    <citation type="submission" date="2019-05" db="EMBL/GenBank/DDBJ databases">
        <title>Complete genome sequence of Izhakiella calystegiae KSNA2, an endophyte isolated from beach morning glory (Calystegia soldanella).</title>
        <authorList>
            <person name="Jiang L."/>
            <person name="Jeong J.C."/>
            <person name="Kim C.Y."/>
            <person name="Kim D.H."/>
            <person name="Kim S.W."/>
            <person name="Lee j."/>
        </authorList>
    </citation>
    <scope>NUCLEOTIDE SEQUENCE [LARGE SCALE GENOMIC DNA]</scope>
    <source>
        <strain evidence="4 5">KSNA2</strain>
    </source>
</reference>
<dbReference type="InterPro" id="IPR025543">
    <property type="entry name" value="Dodecin-like"/>
</dbReference>
<evidence type="ECO:0000313" key="5">
    <source>
        <dbReference type="Proteomes" id="UP000302163"/>
    </source>
</evidence>
<evidence type="ECO:0000259" key="3">
    <source>
        <dbReference type="Pfam" id="PF07338"/>
    </source>
</evidence>
<sequence>MKKTALITAIVASAFSFSAFAATQVSKQEIDQFKLVKVGDINVSQSGGAISSPSDLHDALSAKADEKGGKYYHIVAAREHGPNFEAVAEVYKDANK</sequence>
<evidence type="ECO:0000256" key="1">
    <source>
        <dbReference type="ARBA" id="ARBA00022729"/>
    </source>
</evidence>
<evidence type="ECO:0000256" key="2">
    <source>
        <dbReference type="SAM" id="SignalP"/>
    </source>
</evidence>
<accession>A0A4V1G805</accession>
<protein>
    <submittedName>
        <fullName evidence="4">DUF1471 domain-containing protein</fullName>
    </submittedName>
</protein>
<dbReference type="PANTHER" id="PTHR34156:SF9">
    <property type="entry name" value="SECRETED PROTEIN"/>
    <property type="match status" value="1"/>
</dbReference>
<dbReference type="SUPFAM" id="SSF159871">
    <property type="entry name" value="YdgH-like"/>
    <property type="match status" value="1"/>
</dbReference>
<dbReference type="AlphaFoldDB" id="A0A4V1G805"/>
<feature type="domain" description="YdgH/BhsA/McbA-like" evidence="3">
    <location>
        <begin position="35"/>
        <end position="92"/>
    </location>
</feature>
<dbReference type="InterPro" id="IPR010854">
    <property type="entry name" value="YdgH/BhsA/McbA-like_dom"/>
</dbReference>
<evidence type="ECO:0000313" key="4">
    <source>
        <dbReference type="EMBL" id="QCT21467.1"/>
    </source>
</evidence>
<dbReference type="Pfam" id="PF07338">
    <property type="entry name" value="YdgH_BhsA-like"/>
    <property type="match status" value="1"/>
</dbReference>
<dbReference type="InterPro" id="IPR036275">
    <property type="entry name" value="YdgH-like_sf"/>
</dbReference>
<dbReference type="OrthoDB" id="6520115at2"/>
<feature type="chain" id="PRO_5020494769" evidence="2">
    <location>
        <begin position="22"/>
        <end position="96"/>
    </location>
</feature>
<dbReference type="Proteomes" id="UP000302163">
    <property type="component" value="Chromosome"/>
</dbReference>
<dbReference type="InterPro" id="IPR051096">
    <property type="entry name" value="BhsA/McbA_stress_biofilm_assoc"/>
</dbReference>